<dbReference type="AlphaFoldDB" id="A0A433TL83"/>
<evidence type="ECO:0000313" key="2">
    <source>
        <dbReference type="EMBL" id="RUS82256.1"/>
    </source>
</evidence>
<keyword evidence="3" id="KW-1185">Reference proteome</keyword>
<protein>
    <submittedName>
        <fullName evidence="2">Uncharacterized protein</fullName>
    </submittedName>
</protein>
<feature type="region of interest" description="Disordered" evidence="1">
    <location>
        <begin position="157"/>
        <end position="210"/>
    </location>
</feature>
<reference evidence="2 3" key="1">
    <citation type="submission" date="2019-01" db="EMBL/GenBank/DDBJ databases">
        <title>A draft genome assembly of the solar-powered sea slug Elysia chlorotica.</title>
        <authorList>
            <person name="Cai H."/>
            <person name="Li Q."/>
            <person name="Fang X."/>
            <person name="Li J."/>
            <person name="Curtis N.E."/>
            <person name="Altenburger A."/>
            <person name="Shibata T."/>
            <person name="Feng M."/>
            <person name="Maeda T."/>
            <person name="Schwartz J.A."/>
            <person name="Shigenobu S."/>
            <person name="Lundholm N."/>
            <person name="Nishiyama T."/>
            <person name="Yang H."/>
            <person name="Hasebe M."/>
            <person name="Li S."/>
            <person name="Pierce S.K."/>
            <person name="Wang J."/>
        </authorList>
    </citation>
    <scope>NUCLEOTIDE SEQUENCE [LARGE SCALE GENOMIC DNA]</scope>
    <source>
        <strain evidence="2">EC2010</strain>
        <tissue evidence="2">Whole organism of an adult</tissue>
    </source>
</reference>
<evidence type="ECO:0000256" key="1">
    <source>
        <dbReference type="SAM" id="MobiDB-lite"/>
    </source>
</evidence>
<feature type="compositionally biased region" description="Basic and acidic residues" evidence="1">
    <location>
        <begin position="173"/>
        <end position="196"/>
    </location>
</feature>
<feature type="region of interest" description="Disordered" evidence="1">
    <location>
        <begin position="228"/>
        <end position="250"/>
    </location>
</feature>
<sequence>TADLSQVRPPKTSPAADKPLNLTPSTTTNSAPGSKPKIRMFNVTHLSNNWERRKAEKLAALEREEKAKLKTDPNGSSNTARNENTKTVISTPEVIQSNGMTPDGGLKNSKMETEDDESTSSTPLSQDSLLPVNGLKGNATSQLEQLELLLQENNLEELSGKKNNINGTNAIFEYREDDARPKKEKPADFDIDKSLSDSDPEDAEPLPKSKNKTLLAYMAACARSGMKPNPTFMRQCGRSSIDMLTKPEVN</sequence>
<feature type="region of interest" description="Disordered" evidence="1">
    <location>
        <begin position="1"/>
        <end position="51"/>
    </location>
</feature>
<gene>
    <name evidence="2" type="ORF">EGW08_009994</name>
</gene>
<proteinExistence type="predicted"/>
<feature type="compositionally biased region" description="Polar residues" evidence="1">
    <location>
        <begin position="119"/>
        <end position="128"/>
    </location>
</feature>
<evidence type="ECO:0000313" key="3">
    <source>
        <dbReference type="Proteomes" id="UP000271974"/>
    </source>
</evidence>
<feature type="region of interest" description="Disordered" evidence="1">
    <location>
        <begin position="63"/>
        <end position="136"/>
    </location>
</feature>
<feature type="compositionally biased region" description="Polar residues" evidence="1">
    <location>
        <begin position="22"/>
        <end position="32"/>
    </location>
</feature>
<dbReference type="EMBL" id="RQTK01000295">
    <property type="protein sequence ID" value="RUS82256.1"/>
    <property type="molecule type" value="Genomic_DNA"/>
</dbReference>
<accession>A0A433TL83</accession>
<feature type="compositionally biased region" description="Polar residues" evidence="1">
    <location>
        <begin position="73"/>
        <end position="100"/>
    </location>
</feature>
<dbReference type="OrthoDB" id="10667063at2759"/>
<feature type="non-terminal residue" evidence="2">
    <location>
        <position position="1"/>
    </location>
</feature>
<organism evidence="2 3">
    <name type="scientific">Elysia chlorotica</name>
    <name type="common">Eastern emerald elysia</name>
    <name type="synonym">Sea slug</name>
    <dbReference type="NCBI Taxonomy" id="188477"/>
    <lineage>
        <taxon>Eukaryota</taxon>
        <taxon>Metazoa</taxon>
        <taxon>Spiralia</taxon>
        <taxon>Lophotrochozoa</taxon>
        <taxon>Mollusca</taxon>
        <taxon>Gastropoda</taxon>
        <taxon>Heterobranchia</taxon>
        <taxon>Euthyneura</taxon>
        <taxon>Panpulmonata</taxon>
        <taxon>Sacoglossa</taxon>
        <taxon>Placobranchoidea</taxon>
        <taxon>Plakobranchidae</taxon>
        <taxon>Elysia</taxon>
    </lineage>
</organism>
<comment type="caution">
    <text evidence="2">The sequence shown here is derived from an EMBL/GenBank/DDBJ whole genome shotgun (WGS) entry which is preliminary data.</text>
</comment>
<dbReference type="Proteomes" id="UP000271974">
    <property type="component" value="Unassembled WGS sequence"/>
</dbReference>
<name>A0A433TL83_ELYCH</name>